<evidence type="ECO:0000256" key="3">
    <source>
        <dbReference type="ARBA" id="ARBA00022801"/>
    </source>
</evidence>
<dbReference type="Proteomes" id="UP001187531">
    <property type="component" value="Unassembled WGS sequence"/>
</dbReference>
<keyword evidence="3" id="KW-0378">Hydrolase</keyword>
<reference evidence="5" key="1">
    <citation type="submission" date="2023-07" db="EMBL/GenBank/DDBJ databases">
        <title>Chromosome-level genome assembly of Artemia franciscana.</title>
        <authorList>
            <person name="Jo E."/>
        </authorList>
    </citation>
    <scope>NUCLEOTIDE SEQUENCE</scope>
    <source>
        <tissue evidence="5">Whole body</tissue>
    </source>
</reference>
<comment type="caution">
    <text evidence="5">The sequence shown here is derived from an EMBL/GenBank/DDBJ whole genome shotgun (WGS) entry which is preliminary data.</text>
</comment>
<dbReference type="EMBL" id="JAVRJZ010000014">
    <property type="protein sequence ID" value="KAK2713839.1"/>
    <property type="molecule type" value="Genomic_DNA"/>
</dbReference>
<evidence type="ECO:0000256" key="2">
    <source>
        <dbReference type="ARBA" id="ARBA00022670"/>
    </source>
</evidence>
<dbReference type="GO" id="GO:0008234">
    <property type="term" value="F:cysteine-type peptidase activity"/>
    <property type="evidence" value="ECO:0007669"/>
    <property type="project" value="InterPro"/>
</dbReference>
<name>A0AA88HP11_ARTSF</name>
<keyword evidence="6" id="KW-1185">Reference proteome</keyword>
<organism evidence="5 6">
    <name type="scientific">Artemia franciscana</name>
    <name type="common">Brine shrimp</name>
    <name type="synonym">Artemia sanfranciscana</name>
    <dbReference type="NCBI Taxonomy" id="6661"/>
    <lineage>
        <taxon>Eukaryota</taxon>
        <taxon>Metazoa</taxon>
        <taxon>Ecdysozoa</taxon>
        <taxon>Arthropoda</taxon>
        <taxon>Crustacea</taxon>
        <taxon>Branchiopoda</taxon>
        <taxon>Anostraca</taxon>
        <taxon>Artemiidae</taxon>
        <taxon>Artemia</taxon>
    </lineage>
</organism>
<protein>
    <recommendedName>
        <fullName evidence="4">Ubiquitin-like protease family profile domain-containing protein</fullName>
    </recommendedName>
</protein>
<gene>
    <name evidence="5" type="ORF">QYM36_009653</name>
</gene>
<proteinExistence type="inferred from homology"/>
<dbReference type="InterPro" id="IPR038765">
    <property type="entry name" value="Papain-like_cys_pep_sf"/>
</dbReference>
<accession>A0AA88HP11</accession>
<sequence>DYFLVNLIAAIRWIEGMLLMLRDGTMNVVPFFPYWDCYNIKPAADSVAPHKLSFTSNSDNQDEGSFTSPINETSRAILKTSGEQNTLGTGIRNKNKEITEVASLKKTSKYQSKSSDGDHNSKVAKQTEDIQFVKTVKKRKHCPTQPMKPRKMERRRNIRFEAKPSTIPTSICHGYGFTGPINDLYDEAKEVIKDTDVFTFFFEDLESLLKPKTWLKTEMVSYLVNLVTSSCVSARTIDIYSTFNLTNIDALKSYPEKPRERFSDVSHDCSVLFVPLCVNMCDISNRERKNHFILGICDFSRRTFYLLDSLKPLNRTQGRQVLSNLKYLMDGVDKRYTELELGSCGIAPQVDSSSSGLFVVKYAHDYANGITYLGSALSVDLPSPSKYTQSKGRSTVSNQKVIELYNDDTEMANMKSVELMNKYRNEFAIQITTPLKRKLEEIRRSTAKRPVKSVAADNIPNKAYDVEAVMLEKGGSHGSKIYLLCVDQTGGLLFVVFPKTFDFGILRLEQKQNIKIENATFQPGMTMSGIPEFVITSKSTVETRNEVAESLPVLQLPNLHDLQYASNAENANKLISFVGLLLKIERLQPTASNRPTTKLTIASDDLTTVAQMMVWKKPDKKYDVSILERYAIVNANINIFRNSTNLAPSLIVPTKLISLGRHPALPQRQVIRIPNPTIVRDEEGVFINGQIVSINPKVSI</sequence>
<dbReference type="GO" id="GO:0006508">
    <property type="term" value="P:proteolysis"/>
    <property type="evidence" value="ECO:0007669"/>
    <property type="project" value="UniProtKB-KW"/>
</dbReference>
<dbReference type="InterPro" id="IPR003653">
    <property type="entry name" value="Peptidase_C48_C"/>
</dbReference>
<feature type="non-terminal residue" evidence="5">
    <location>
        <position position="700"/>
    </location>
</feature>
<evidence type="ECO:0000313" key="5">
    <source>
        <dbReference type="EMBL" id="KAK2713839.1"/>
    </source>
</evidence>
<dbReference type="Pfam" id="PF02902">
    <property type="entry name" value="Peptidase_C48"/>
    <property type="match status" value="1"/>
</dbReference>
<comment type="similarity">
    <text evidence="1">Belongs to the peptidase C48 family.</text>
</comment>
<dbReference type="PROSITE" id="PS50600">
    <property type="entry name" value="ULP_PROTEASE"/>
    <property type="match status" value="1"/>
</dbReference>
<dbReference type="AlphaFoldDB" id="A0AA88HP11"/>
<evidence type="ECO:0000313" key="6">
    <source>
        <dbReference type="Proteomes" id="UP001187531"/>
    </source>
</evidence>
<feature type="domain" description="Ubiquitin-like protease family profile" evidence="4">
    <location>
        <begin position="198"/>
        <end position="366"/>
    </location>
</feature>
<dbReference type="Gene3D" id="3.40.395.10">
    <property type="entry name" value="Adenoviral Proteinase, Chain A"/>
    <property type="match status" value="1"/>
</dbReference>
<keyword evidence="2" id="KW-0645">Protease</keyword>
<dbReference type="SUPFAM" id="SSF54001">
    <property type="entry name" value="Cysteine proteinases"/>
    <property type="match status" value="1"/>
</dbReference>
<evidence type="ECO:0000259" key="4">
    <source>
        <dbReference type="PROSITE" id="PS50600"/>
    </source>
</evidence>
<evidence type="ECO:0000256" key="1">
    <source>
        <dbReference type="ARBA" id="ARBA00005234"/>
    </source>
</evidence>